<dbReference type="OrthoDB" id="1098070at2"/>
<organism evidence="1 2">
    <name type="scientific">Pedobacter frigidisoli</name>
    <dbReference type="NCBI Taxonomy" id="2530455"/>
    <lineage>
        <taxon>Bacteria</taxon>
        <taxon>Pseudomonadati</taxon>
        <taxon>Bacteroidota</taxon>
        <taxon>Sphingobacteriia</taxon>
        <taxon>Sphingobacteriales</taxon>
        <taxon>Sphingobacteriaceae</taxon>
        <taxon>Pedobacter</taxon>
    </lineage>
</organism>
<proteinExistence type="predicted"/>
<dbReference type="AlphaFoldDB" id="A0A4R0P735"/>
<gene>
    <name evidence="1" type="ORF">EZ449_05675</name>
</gene>
<keyword evidence="2" id="KW-1185">Reference proteome</keyword>
<dbReference type="Proteomes" id="UP000291485">
    <property type="component" value="Unassembled WGS sequence"/>
</dbReference>
<evidence type="ECO:0000313" key="1">
    <source>
        <dbReference type="EMBL" id="TCD11746.1"/>
    </source>
</evidence>
<name>A0A4R0P735_9SPHI</name>
<evidence type="ECO:0008006" key="3">
    <source>
        <dbReference type="Google" id="ProtNLM"/>
    </source>
</evidence>
<comment type="caution">
    <text evidence="1">The sequence shown here is derived from an EMBL/GenBank/DDBJ whole genome shotgun (WGS) entry which is preliminary data.</text>
</comment>
<accession>A0A4R0P735</accession>
<evidence type="ECO:0000313" key="2">
    <source>
        <dbReference type="Proteomes" id="UP000291485"/>
    </source>
</evidence>
<protein>
    <recommendedName>
        <fullName evidence="3">Plasmid stabilization system protein ParE</fullName>
    </recommendedName>
</protein>
<dbReference type="EMBL" id="SJSN01000003">
    <property type="protein sequence ID" value="TCD11746.1"/>
    <property type="molecule type" value="Genomic_DNA"/>
</dbReference>
<dbReference type="Gene3D" id="3.30.2310.20">
    <property type="entry name" value="RelE-like"/>
    <property type="match status" value="1"/>
</dbReference>
<dbReference type="RefSeq" id="WP_131556995.1">
    <property type="nucleotide sequence ID" value="NZ_SJSN01000003.1"/>
</dbReference>
<sequence length="96" mass="11421">MELSVSFSEEAYETLFAIGVFLEDSWGYEYANKFINSVYQKIDLVAIQPFIYEPISLDNNVRKGVISKFTSFYYQVYEKEIRILFFFDNRQEPLIT</sequence>
<reference evidence="1 2" key="1">
    <citation type="submission" date="2019-02" db="EMBL/GenBank/DDBJ databases">
        <title>Pedobacter sp. RP-3-11 sp. nov., isolated from Arctic soil.</title>
        <authorList>
            <person name="Dahal R.H."/>
        </authorList>
    </citation>
    <scope>NUCLEOTIDE SEQUENCE [LARGE SCALE GENOMIC DNA]</scope>
    <source>
        <strain evidence="1 2">RP-3-11</strain>
    </source>
</reference>
<dbReference type="InterPro" id="IPR035093">
    <property type="entry name" value="RelE/ParE_toxin_dom_sf"/>
</dbReference>